<organism evidence="3 4">
    <name type="scientific">Ensifer adhaerens</name>
    <name type="common">Sinorhizobium morelense</name>
    <dbReference type="NCBI Taxonomy" id="106592"/>
    <lineage>
        <taxon>Bacteria</taxon>
        <taxon>Pseudomonadati</taxon>
        <taxon>Pseudomonadota</taxon>
        <taxon>Alphaproteobacteria</taxon>
        <taxon>Hyphomicrobiales</taxon>
        <taxon>Rhizobiaceae</taxon>
        <taxon>Sinorhizobium/Ensifer group</taxon>
        <taxon>Ensifer</taxon>
    </lineage>
</organism>
<dbReference type="InterPro" id="IPR019223">
    <property type="entry name" value="DUF2147"/>
</dbReference>
<accession>A0ABY8HQK5</accession>
<keyword evidence="1" id="KW-0732">Signal</keyword>
<keyword evidence="4" id="KW-1185">Reference proteome</keyword>
<evidence type="ECO:0000313" key="4">
    <source>
        <dbReference type="Proteomes" id="UP001214094"/>
    </source>
</evidence>
<name>A0ABY8HQK5_ENSAD</name>
<sequence>MKIVIRRMMMATAVMLLTTGAAHADPIEGDFRTPKTGATAKVAACGAGFCMTYTSGAFNGKQFAAFASTGNGKYSGKLIDFTNGGKEYTGKAEIAGSDIKVSGCVMGGLVCKDEIFKRL</sequence>
<dbReference type="GeneID" id="29522838"/>
<proteinExistence type="predicted"/>
<evidence type="ECO:0000256" key="1">
    <source>
        <dbReference type="SAM" id="SignalP"/>
    </source>
</evidence>
<dbReference type="EMBL" id="CP121310">
    <property type="protein sequence ID" value="WFP94348.1"/>
    <property type="molecule type" value="Genomic_DNA"/>
</dbReference>
<gene>
    <name evidence="3" type="ORF">P4B07_31505</name>
</gene>
<evidence type="ECO:0000313" key="3">
    <source>
        <dbReference type="EMBL" id="WFP94348.1"/>
    </source>
</evidence>
<keyword evidence="3" id="KW-0614">Plasmid</keyword>
<dbReference type="Pfam" id="PF09917">
    <property type="entry name" value="DUF2147"/>
    <property type="match status" value="1"/>
</dbReference>
<feature type="signal peptide" evidence="1">
    <location>
        <begin position="1"/>
        <end position="24"/>
    </location>
</feature>
<feature type="domain" description="DUF2147" evidence="2">
    <location>
        <begin position="65"/>
        <end position="118"/>
    </location>
</feature>
<protein>
    <submittedName>
        <fullName evidence="3">DUF2147 domain-containing protein</fullName>
    </submittedName>
</protein>
<dbReference type="Proteomes" id="UP001214094">
    <property type="component" value="Plasmid unnamedB"/>
</dbReference>
<evidence type="ECO:0000259" key="2">
    <source>
        <dbReference type="Pfam" id="PF09917"/>
    </source>
</evidence>
<feature type="chain" id="PRO_5047037943" evidence="1">
    <location>
        <begin position="25"/>
        <end position="119"/>
    </location>
</feature>
<geneLocation type="plasmid" evidence="3 4">
    <name>unnamedB</name>
</geneLocation>
<dbReference type="RefSeq" id="WP_034794846.1">
    <property type="nucleotide sequence ID" value="NZ_CP015882.1"/>
</dbReference>
<reference evidence="3 4" key="1">
    <citation type="submission" date="2023-03" db="EMBL/GenBank/DDBJ databases">
        <title>Comparative genome and transcriptome analysis combination mining strategies for increasing vitamin B12 production of Ensifer adhaerens strain.</title>
        <authorList>
            <person name="Yongheng L."/>
        </authorList>
    </citation>
    <scope>NUCLEOTIDE SEQUENCE [LARGE SCALE GENOMIC DNA]</scope>
    <source>
        <strain evidence="3 4">Casida A-T305</strain>
        <plasmid evidence="3 4">unnamedB</plasmid>
    </source>
</reference>